<evidence type="ECO:0000256" key="2">
    <source>
        <dbReference type="ARBA" id="ARBA00022670"/>
    </source>
</evidence>
<keyword evidence="2 6" id="KW-0645">Protease</keyword>
<dbReference type="GO" id="GO:0008234">
    <property type="term" value="F:cysteine-type peptidase activity"/>
    <property type="evidence" value="ECO:0007669"/>
    <property type="project" value="UniProtKB-KW"/>
</dbReference>
<keyword evidence="7" id="KW-1185">Reference proteome</keyword>
<proteinExistence type="inferred from homology"/>
<evidence type="ECO:0000259" key="5">
    <source>
        <dbReference type="PROSITE" id="PS50600"/>
    </source>
</evidence>
<dbReference type="Gene3D" id="3.40.395.10">
    <property type="entry name" value="Adenoviral Proteinase, Chain A"/>
    <property type="match status" value="1"/>
</dbReference>
<organism evidence="6 7">
    <name type="scientific">Frankliniella fusca</name>
    <dbReference type="NCBI Taxonomy" id="407009"/>
    <lineage>
        <taxon>Eukaryota</taxon>
        <taxon>Metazoa</taxon>
        <taxon>Ecdysozoa</taxon>
        <taxon>Arthropoda</taxon>
        <taxon>Hexapoda</taxon>
        <taxon>Insecta</taxon>
        <taxon>Pterygota</taxon>
        <taxon>Neoptera</taxon>
        <taxon>Paraneoptera</taxon>
        <taxon>Thysanoptera</taxon>
        <taxon>Terebrantia</taxon>
        <taxon>Thripoidea</taxon>
        <taxon>Thripidae</taxon>
        <taxon>Frankliniella</taxon>
    </lineage>
</organism>
<dbReference type="GO" id="GO:0016926">
    <property type="term" value="P:protein desumoylation"/>
    <property type="evidence" value="ECO:0007669"/>
    <property type="project" value="UniProtKB-ARBA"/>
</dbReference>
<dbReference type="Proteomes" id="UP001219518">
    <property type="component" value="Unassembled WGS sequence"/>
</dbReference>
<gene>
    <name evidence="6" type="ORF">KUF71_008964</name>
</gene>
<evidence type="ECO:0000256" key="4">
    <source>
        <dbReference type="ARBA" id="ARBA00022807"/>
    </source>
</evidence>
<dbReference type="SUPFAM" id="SSF54001">
    <property type="entry name" value="Cysteine proteinases"/>
    <property type="match status" value="1"/>
</dbReference>
<reference evidence="6" key="1">
    <citation type="submission" date="2021-07" db="EMBL/GenBank/DDBJ databases">
        <authorList>
            <person name="Catto M.A."/>
            <person name="Jacobson A."/>
            <person name="Kennedy G."/>
            <person name="Labadie P."/>
            <person name="Hunt B.G."/>
            <person name="Srinivasan R."/>
        </authorList>
    </citation>
    <scope>NUCLEOTIDE SEQUENCE</scope>
    <source>
        <strain evidence="6">PL_HMW_Pooled</strain>
        <tissue evidence="6">Head</tissue>
    </source>
</reference>
<dbReference type="Pfam" id="PF02902">
    <property type="entry name" value="Peptidase_C48"/>
    <property type="match status" value="1"/>
</dbReference>
<dbReference type="PANTHER" id="PTHR46915:SF2">
    <property type="entry name" value="UBIQUITIN-LIKE PROTEASE 4"/>
    <property type="match status" value="1"/>
</dbReference>
<name>A0AAE1LU23_9NEOP</name>
<dbReference type="InterPro" id="IPR003653">
    <property type="entry name" value="Peptidase_C48_C"/>
</dbReference>
<evidence type="ECO:0000256" key="1">
    <source>
        <dbReference type="ARBA" id="ARBA00005234"/>
    </source>
</evidence>
<dbReference type="AlphaFoldDB" id="A0AAE1LU23"/>
<protein>
    <submittedName>
        <fullName evidence="6">Sentrin-specific protease 1</fullName>
    </submittedName>
</protein>
<evidence type="ECO:0000313" key="6">
    <source>
        <dbReference type="EMBL" id="KAK3931745.1"/>
    </source>
</evidence>
<comment type="caution">
    <text evidence="6">The sequence shown here is derived from an EMBL/GenBank/DDBJ whole genome shotgun (WGS) entry which is preliminary data.</text>
</comment>
<dbReference type="InterPro" id="IPR038765">
    <property type="entry name" value="Papain-like_cys_pep_sf"/>
</dbReference>
<evidence type="ECO:0000313" key="7">
    <source>
        <dbReference type="Proteomes" id="UP001219518"/>
    </source>
</evidence>
<dbReference type="PROSITE" id="PS50600">
    <property type="entry name" value="ULP_PROTEASE"/>
    <property type="match status" value="1"/>
</dbReference>
<reference evidence="6" key="2">
    <citation type="journal article" date="2023" name="BMC Genomics">
        <title>Pest status, molecular evolution, and epigenetic factors derived from the genome assembly of Frankliniella fusca, a thysanopteran phytovirus vector.</title>
        <authorList>
            <person name="Catto M.A."/>
            <person name="Labadie P.E."/>
            <person name="Jacobson A.L."/>
            <person name="Kennedy G.G."/>
            <person name="Srinivasan R."/>
            <person name="Hunt B.G."/>
        </authorList>
    </citation>
    <scope>NUCLEOTIDE SEQUENCE</scope>
    <source>
        <strain evidence="6">PL_HMW_Pooled</strain>
    </source>
</reference>
<dbReference type="GO" id="GO:0006508">
    <property type="term" value="P:proteolysis"/>
    <property type="evidence" value="ECO:0007669"/>
    <property type="project" value="UniProtKB-KW"/>
</dbReference>
<keyword evidence="4" id="KW-0788">Thiol protease</keyword>
<accession>A0AAE1LU23</accession>
<sequence>MEPKLANRVTARLLHTVIQAEESMTCGRTEYETNYDKLGFDADEKWGEMKTNSKRPKRKEEIVVKGFGLQLTQGDLETLSPKGLLNDQIMNFYLSLLTQVTPEVYCFDTFFMEHVLHHEYEQYKNWTKNVDIFSFSLVLIPINRAMHWTLAIINFPEESIKFYNSLGPNLYEDCLEALQKFLKAEHNNRKQKELLVDDWQDLGSFIDGPRHYNGYDCGMFVLEMARCLCLKQEVTFSQKEIPSIRQRIREEIMNFRLRC</sequence>
<keyword evidence="3" id="KW-0378">Hydrolase</keyword>
<evidence type="ECO:0000256" key="3">
    <source>
        <dbReference type="ARBA" id="ARBA00022801"/>
    </source>
</evidence>
<dbReference type="EMBL" id="JAHWGI010001430">
    <property type="protein sequence ID" value="KAK3931745.1"/>
    <property type="molecule type" value="Genomic_DNA"/>
</dbReference>
<feature type="domain" description="Ubiquitin-like protease family profile" evidence="5">
    <location>
        <begin position="69"/>
        <end position="228"/>
    </location>
</feature>
<comment type="similarity">
    <text evidence="1">Belongs to the peptidase C48 family.</text>
</comment>
<dbReference type="PANTHER" id="PTHR46915">
    <property type="entry name" value="UBIQUITIN-LIKE PROTEASE 4-RELATED"/>
    <property type="match status" value="1"/>
</dbReference>